<sequence>MKNFQLCWIIIFSAIFFQRAYSGPASTVTEDPDDWEDDDDSSEADDDGRVYKNPRNFPSPDCPRDEEQATLLGQKCLRKCSSNDDCKSKKKVCLCDGSCGRSCIKPDRECPELEHPSLGTVVMSGKTFGSRASYTCNHGYHVVGLQTRMCQAYGHWSGSEPACKQNIYCLAPPTIEHARHSALPEQATFDLDSTVQYHCHLGYATAGFPRAKCLAIDGQASWYGPDISCEPRSCGQPADPAHGWHAGECYTYGCRITYHCGDGYELVGKQAADCQADGTWSAKEIPTCVLVTAVQCPLPDNPRNGKAIYTSVSYNSVVSYECRYGYTLLGESSRRCGADKKWSGSLPQCKEINCGHPGTLYNGWLENTETGFGLGASVIFRCQPEMLLIGNTSTVCQIDGRWRYPSPLCLAPCVVPTVSQGIVVPIEIEVPDQNTTQAPMSMGIVSSKVRHGTILEVICDEHYEFPLTSLSPPTCNNGTWTTIPRCVPARCKTLPKAPKFGMVISPKTEHGMKARFRCKDGWQLATVEGKPINDSSEHVLTCSFGNWTGEFPICQEVYCQYPGMIDNGKVLLVGNMGLYDYRPYVKKVINNKQIMYDCDKGYVLENGPSGATCIGGKWQPPELPQCLLGQHPRLRWNRKKRSIDIRFARSKFLQNHYRNIKRKHFDHHMVDDFVKKASTRKKRSLNYYDNDHYNQIELLNDIVRGGTKEKRKRENRDYAEIDRAYSKYYEKIKARYRNYVKTLFANQRPRNSLINNSYPMQPTGEEDMRNTKKIQVQDGRWFNNPEYRYRAIHKARSFSNDLQSEEPDTIQPVAIPNINDQTISENQEAFILPNVNLSAVSNYYPSYSSGSNSYYSNNTYSNYYPDRNIEEPPERELKKQHSPADLAANIYAQLQSQIVRKKRETDDDGKDDDAGTGGGKKKNRGPCEALLNADHMQIEIVKQAKNPNESFGHGMVLKITCDSGYNSNVQTANSTVRCNKGNWKPVKPSCSLRPCFVPSIEHGKYYEMPASDPIVEQIRPTTSPLVPMDKIDSGISIAFQCDSGYNIQGANSIKCIDGNWSSLGLPECLPAPCVLPEIMHAVYQGGYREGLTIAHGSHVMVQCENGAANTIPAVQMDCALGSLTPQTMSCSYTASKKNSEDEDHMNFIIDDGNSTSSDEEGDCPPPSKEVLILIYKNEDLIENEEMSSYPSGTEISFSCIPSITGERTTWKIICEQGHWIGRAHDCEDDERLYNTPLANGSCLFKNTDPHVVSFYNDLEIRENYVEFPAGTTIISRCVDIGKYMMVGSSNRTCIRSRFTGQKPHCYGLNQENDYAMEKAPTILFRHQNGPIAQSNDGRLIVYPGTTLHMECLWMRRFGTPKWNVSQEFRKYPEGWNTDEGRDSQLEYRLSIFTAETGDTGIYSCHTPARHTHSVVVEVKAVHCGDIMPRRGLVLSTTATQMGTKVQFSCNNGNALIGTPEIACLASGNWSSPLPICESVECGEVPIPPSLNGSAPRVAIISREVGGRAAFSCPPGHGLKGPSETICLPSGEWGGPIPTCSEVQCFHPGQPSNGYTQGTPPYKAGDVVQFNCNPEYMMQGQPIIACQDNARWSGPVPKCVRACSYPGTAISGRMSSVKFYYAISETVIFSCDNGLEIRGPKMLKCMKDGKWSSSIPVCVSPEAEASSSAARISRAAKIEGSF</sequence>
<dbReference type="InterPro" id="IPR035976">
    <property type="entry name" value="Sushi/SCR/CCP_sf"/>
</dbReference>
<feature type="domain" description="Sushi" evidence="7">
    <location>
        <begin position="294"/>
        <end position="351"/>
    </location>
</feature>
<keyword evidence="3 4" id="KW-1015">Disulfide bond</keyword>
<dbReference type="EMBL" id="OU895878">
    <property type="protein sequence ID" value="CAG9802816.1"/>
    <property type="molecule type" value="Genomic_DNA"/>
</dbReference>
<dbReference type="CDD" id="cd00033">
    <property type="entry name" value="CCP"/>
    <property type="match status" value="10"/>
</dbReference>
<feature type="domain" description="Sushi" evidence="7">
    <location>
        <begin position="993"/>
        <end position="1070"/>
    </location>
</feature>
<keyword evidence="2" id="KW-0677">Repeat</keyword>
<feature type="domain" description="Sushi" evidence="7">
    <location>
        <begin position="557"/>
        <end position="628"/>
    </location>
</feature>
<dbReference type="SUPFAM" id="SSF57535">
    <property type="entry name" value="Complement control module/SCR domain"/>
    <property type="match status" value="14"/>
</dbReference>
<evidence type="ECO:0000259" key="7">
    <source>
        <dbReference type="PROSITE" id="PS50923"/>
    </source>
</evidence>
<dbReference type="FunFam" id="2.10.70.10:FF:000086">
    <property type="entry name" value="Hig-anchoring scaffold protein, isoform A"/>
    <property type="match status" value="1"/>
</dbReference>
<evidence type="ECO:0000256" key="2">
    <source>
        <dbReference type="ARBA" id="ARBA00022737"/>
    </source>
</evidence>
<evidence type="ECO:0000259" key="8">
    <source>
        <dbReference type="PROSITE" id="PS51390"/>
    </source>
</evidence>
<dbReference type="OrthoDB" id="5804959at2759"/>
<feature type="domain" description="Sushi" evidence="7">
    <location>
        <begin position="232"/>
        <end position="290"/>
    </location>
</feature>
<evidence type="ECO:0000313" key="9">
    <source>
        <dbReference type="EMBL" id="CAG9802816.1"/>
    </source>
</evidence>
<feature type="domain" description="Sushi" evidence="7">
    <location>
        <begin position="1601"/>
        <end position="1659"/>
    </location>
</feature>
<feature type="compositionally biased region" description="Acidic residues" evidence="5">
    <location>
        <begin position="30"/>
        <end position="46"/>
    </location>
</feature>
<evidence type="ECO:0000256" key="3">
    <source>
        <dbReference type="ARBA" id="ARBA00023157"/>
    </source>
</evidence>
<evidence type="ECO:0000256" key="1">
    <source>
        <dbReference type="ARBA" id="ARBA00022729"/>
    </source>
</evidence>
<dbReference type="SMART" id="SM00032">
    <property type="entry name" value="CCP"/>
    <property type="match status" value="17"/>
</dbReference>
<feature type="domain" description="Sushi" evidence="7">
    <location>
        <begin position="1542"/>
        <end position="1600"/>
    </location>
</feature>
<feature type="disulfide bond" evidence="4">
    <location>
        <begin position="1199"/>
        <end position="1226"/>
    </location>
</feature>
<feature type="disulfide bond" evidence="4">
    <location>
        <begin position="1449"/>
        <end position="1476"/>
    </location>
</feature>
<proteinExistence type="predicted"/>
<feature type="signal peptide" evidence="6">
    <location>
        <begin position="1"/>
        <end position="22"/>
    </location>
</feature>
<dbReference type="Proteomes" id="UP001153620">
    <property type="component" value="Chromosome 2"/>
</dbReference>
<feature type="domain" description="Sushi" evidence="7">
    <location>
        <begin position="101"/>
        <end position="165"/>
    </location>
</feature>
<dbReference type="InterPro" id="IPR008197">
    <property type="entry name" value="WAP_dom"/>
</dbReference>
<feature type="domain" description="Sushi" evidence="7">
    <location>
        <begin position="1161"/>
        <end position="1228"/>
    </location>
</feature>
<evidence type="ECO:0000256" key="5">
    <source>
        <dbReference type="SAM" id="MobiDB-lite"/>
    </source>
</evidence>
<dbReference type="InterPro" id="IPR000436">
    <property type="entry name" value="Sushi_SCR_CCP_dom"/>
</dbReference>
<evidence type="ECO:0000256" key="4">
    <source>
        <dbReference type="PROSITE-ProRule" id="PRU00302"/>
    </source>
</evidence>
<feature type="domain" description="WAP" evidence="8">
    <location>
        <begin position="54"/>
        <end position="107"/>
    </location>
</feature>
<organism evidence="9 10">
    <name type="scientific">Chironomus riparius</name>
    <dbReference type="NCBI Taxonomy" id="315576"/>
    <lineage>
        <taxon>Eukaryota</taxon>
        <taxon>Metazoa</taxon>
        <taxon>Ecdysozoa</taxon>
        <taxon>Arthropoda</taxon>
        <taxon>Hexapoda</taxon>
        <taxon>Insecta</taxon>
        <taxon>Pterygota</taxon>
        <taxon>Neoptera</taxon>
        <taxon>Endopterygota</taxon>
        <taxon>Diptera</taxon>
        <taxon>Nematocera</taxon>
        <taxon>Chironomoidea</taxon>
        <taxon>Chironomidae</taxon>
        <taxon>Chironominae</taxon>
        <taxon>Chironomus</taxon>
    </lineage>
</organism>
<evidence type="ECO:0000313" key="10">
    <source>
        <dbReference type="Proteomes" id="UP001153620"/>
    </source>
</evidence>
<dbReference type="PROSITE" id="PS50923">
    <property type="entry name" value="SUSHI"/>
    <property type="match status" value="14"/>
</dbReference>
<feature type="domain" description="Sushi" evidence="7">
    <location>
        <begin position="489"/>
        <end position="556"/>
    </location>
</feature>
<keyword evidence="10" id="KW-1185">Reference proteome</keyword>
<comment type="caution">
    <text evidence="4">Lacks conserved residue(s) required for the propagation of feature annotation.</text>
</comment>
<feature type="chain" id="PRO_5040195397" evidence="6">
    <location>
        <begin position="23"/>
        <end position="1681"/>
    </location>
</feature>
<dbReference type="PANTHER" id="PTHR45656:SF4">
    <property type="entry name" value="PROTEIN CBR-CLEC-78"/>
    <property type="match status" value="1"/>
</dbReference>
<dbReference type="InterPro" id="IPR051277">
    <property type="entry name" value="SEZ6_CSMD_C4BPB_Regulators"/>
</dbReference>
<dbReference type="InterPro" id="IPR013783">
    <property type="entry name" value="Ig-like_fold"/>
</dbReference>
<feature type="region of interest" description="Disordered" evidence="5">
    <location>
        <begin position="27"/>
        <end position="64"/>
    </location>
</feature>
<feature type="disulfide bond" evidence="4">
    <location>
        <begin position="1512"/>
        <end position="1539"/>
    </location>
</feature>
<dbReference type="Gene3D" id="2.10.70.10">
    <property type="entry name" value="Complement Module, domain 1"/>
    <property type="match status" value="14"/>
</dbReference>
<dbReference type="PANTHER" id="PTHR45656">
    <property type="entry name" value="PROTEIN CBR-CLEC-78"/>
    <property type="match status" value="1"/>
</dbReference>
<feature type="disulfide bond" evidence="4">
    <location>
        <begin position="136"/>
        <end position="163"/>
    </location>
</feature>
<keyword evidence="1 6" id="KW-0732">Signal</keyword>
<reference evidence="9" key="1">
    <citation type="submission" date="2022-01" db="EMBL/GenBank/DDBJ databases">
        <authorList>
            <person name="King R."/>
        </authorList>
    </citation>
    <scope>NUCLEOTIDE SEQUENCE</scope>
</reference>
<dbReference type="GO" id="GO:0030414">
    <property type="term" value="F:peptidase inhibitor activity"/>
    <property type="evidence" value="ECO:0007669"/>
    <property type="project" value="InterPro"/>
</dbReference>
<feature type="domain" description="Sushi" evidence="7">
    <location>
        <begin position="352"/>
        <end position="411"/>
    </location>
</feature>
<feature type="domain" description="Sushi" evidence="7">
    <location>
        <begin position="1421"/>
        <end position="1478"/>
    </location>
</feature>
<keyword evidence="4" id="KW-0768">Sushi</keyword>
<protein>
    <submittedName>
        <fullName evidence="9">Uncharacterized protein</fullName>
    </submittedName>
</protein>
<reference evidence="9" key="2">
    <citation type="submission" date="2022-10" db="EMBL/GenBank/DDBJ databases">
        <authorList>
            <consortium name="ENA_rothamsted_submissions"/>
            <consortium name="culmorum"/>
            <person name="King R."/>
        </authorList>
    </citation>
    <scope>NUCLEOTIDE SEQUENCE</scope>
</reference>
<dbReference type="Gene3D" id="2.60.40.10">
    <property type="entry name" value="Immunoglobulins"/>
    <property type="match status" value="1"/>
</dbReference>
<accession>A0A9N9RUM8</accession>
<feature type="domain" description="Sushi" evidence="7">
    <location>
        <begin position="167"/>
        <end position="231"/>
    </location>
</feature>
<name>A0A9N9RUM8_9DIPT</name>
<feature type="disulfide bond" evidence="4">
    <location>
        <begin position="1041"/>
        <end position="1068"/>
    </location>
</feature>
<feature type="domain" description="Sushi" evidence="7">
    <location>
        <begin position="1479"/>
        <end position="1541"/>
    </location>
</feature>
<feature type="region of interest" description="Disordered" evidence="5">
    <location>
        <begin position="899"/>
        <end position="926"/>
    </location>
</feature>
<feature type="disulfide bond" evidence="4">
    <location>
        <begin position="1630"/>
        <end position="1657"/>
    </location>
</feature>
<evidence type="ECO:0000256" key="6">
    <source>
        <dbReference type="SAM" id="SignalP"/>
    </source>
</evidence>
<gene>
    <name evidence="9" type="ORF">CHIRRI_LOCUS5721</name>
</gene>
<dbReference type="GO" id="GO:0005576">
    <property type="term" value="C:extracellular region"/>
    <property type="evidence" value="ECO:0007669"/>
    <property type="project" value="InterPro"/>
</dbReference>
<feature type="disulfide bond" evidence="4">
    <location>
        <begin position="322"/>
        <end position="349"/>
    </location>
</feature>
<feature type="disulfide bond" evidence="4">
    <location>
        <begin position="1571"/>
        <end position="1598"/>
    </location>
</feature>
<dbReference type="PROSITE" id="PS51390">
    <property type="entry name" value="WAP"/>
    <property type="match status" value="1"/>
</dbReference>
<dbReference type="Pfam" id="PF00084">
    <property type="entry name" value="Sushi"/>
    <property type="match status" value="12"/>
</dbReference>
<feature type="disulfide bond" evidence="4">
    <location>
        <begin position="382"/>
        <end position="409"/>
    </location>
</feature>
<feature type="domain" description="Sushi" evidence="7">
    <location>
        <begin position="925"/>
        <end position="992"/>
    </location>
</feature>